<evidence type="ECO:0000256" key="10">
    <source>
        <dbReference type="ARBA" id="ARBA00022829"/>
    </source>
</evidence>
<keyword evidence="15" id="KW-0131">Cell cycle</keyword>
<dbReference type="GO" id="GO:0005874">
    <property type="term" value="C:microtubule"/>
    <property type="evidence" value="ECO:0007669"/>
    <property type="project" value="UniProtKB-KW"/>
</dbReference>
<dbReference type="AlphaFoldDB" id="A0AAN7HW92"/>
<feature type="region of interest" description="Disordered" evidence="19">
    <location>
        <begin position="122"/>
        <end position="143"/>
    </location>
</feature>
<keyword evidence="11" id="KW-0995">Kinetochore</keyword>
<keyword evidence="9" id="KW-0498">Mitosis</keyword>
<dbReference type="Pfam" id="PF08651">
    <property type="entry name" value="DASH_Duo1"/>
    <property type="match status" value="1"/>
</dbReference>
<proteinExistence type="inferred from homology"/>
<evidence type="ECO:0000256" key="1">
    <source>
        <dbReference type="ARBA" id="ARBA00004123"/>
    </source>
</evidence>
<evidence type="ECO:0000256" key="14">
    <source>
        <dbReference type="ARBA" id="ARBA00023242"/>
    </source>
</evidence>
<evidence type="ECO:0000256" key="13">
    <source>
        <dbReference type="ARBA" id="ARBA00023212"/>
    </source>
</evidence>
<comment type="similarity">
    <text evidence="4">Belongs to the DASH complex DUO1 family.</text>
</comment>
<keyword evidence="8" id="KW-0493">Microtubule</keyword>
<dbReference type="GO" id="GO:0042729">
    <property type="term" value="C:DASH complex"/>
    <property type="evidence" value="ECO:0007669"/>
    <property type="project" value="InterPro"/>
</dbReference>
<dbReference type="GO" id="GO:0051301">
    <property type="term" value="P:cell division"/>
    <property type="evidence" value="ECO:0007669"/>
    <property type="project" value="UniProtKB-KW"/>
</dbReference>
<feature type="region of interest" description="Disordered" evidence="19">
    <location>
        <begin position="1"/>
        <end position="27"/>
    </location>
</feature>
<evidence type="ECO:0000256" key="15">
    <source>
        <dbReference type="ARBA" id="ARBA00023306"/>
    </source>
</evidence>
<evidence type="ECO:0000256" key="17">
    <source>
        <dbReference type="ARBA" id="ARBA00044152"/>
    </source>
</evidence>
<evidence type="ECO:0000256" key="2">
    <source>
        <dbReference type="ARBA" id="ARBA00004186"/>
    </source>
</evidence>
<evidence type="ECO:0000256" key="8">
    <source>
        <dbReference type="ARBA" id="ARBA00022701"/>
    </source>
</evidence>
<evidence type="ECO:0000256" key="11">
    <source>
        <dbReference type="ARBA" id="ARBA00022838"/>
    </source>
</evidence>
<dbReference type="GO" id="GO:0000278">
    <property type="term" value="P:mitotic cell cycle"/>
    <property type="evidence" value="ECO:0007669"/>
    <property type="project" value="InterPro"/>
</dbReference>
<dbReference type="RefSeq" id="XP_064676929.1">
    <property type="nucleotide sequence ID" value="XM_064823993.1"/>
</dbReference>
<dbReference type="GeneID" id="89948379"/>
<evidence type="ECO:0000256" key="4">
    <source>
        <dbReference type="ARBA" id="ARBA00005366"/>
    </source>
</evidence>
<keyword evidence="7" id="KW-0132">Cell division</keyword>
<keyword evidence="5" id="KW-0158">Chromosome</keyword>
<evidence type="ECO:0000256" key="5">
    <source>
        <dbReference type="ARBA" id="ARBA00022454"/>
    </source>
</evidence>
<accession>A0AAN7HW92</accession>
<keyword evidence="6" id="KW-0963">Cytoplasm</keyword>
<evidence type="ECO:0000313" key="21">
    <source>
        <dbReference type="Proteomes" id="UP001304243"/>
    </source>
</evidence>
<dbReference type="GO" id="GO:0072686">
    <property type="term" value="C:mitotic spindle"/>
    <property type="evidence" value="ECO:0007669"/>
    <property type="project" value="InterPro"/>
</dbReference>
<dbReference type="GO" id="GO:0007059">
    <property type="term" value="P:chromosome segregation"/>
    <property type="evidence" value="ECO:0007669"/>
    <property type="project" value="UniProtKB-KW"/>
</dbReference>
<comment type="caution">
    <text evidence="20">The sequence shown here is derived from an EMBL/GenBank/DDBJ whole genome shotgun (WGS) entry which is preliminary data.</text>
</comment>
<dbReference type="Proteomes" id="UP001304243">
    <property type="component" value="Unassembled WGS sequence"/>
</dbReference>
<keyword evidence="16" id="KW-0137">Centromere</keyword>
<keyword evidence="13" id="KW-0206">Cytoskeleton</keyword>
<keyword evidence="10" id="KW-0159">Chromosome partition</keyword>
<keyword evidence="21" id="KW-1185">Reference proteome</keyword>
<evidence type="ECO:0000256" key="16">
    <source>
        <dbReference type="ARBA" id="ARBA00023328"/>
    </source>
</evidence>
<name>A0AAN7HW92_9FUNG</name>
<evidence type="ECO:0000256" key="9">
    <source>
        <dbReference type="ARBA" id="ARBA00022776"/>
    </source>
</evidence>
<evidence type="ECO:0000256" key="18">
    <source>
        <dbReference type="ARBA" id="ARBA00044358"/>
    </source>
</evidence>
<evidence type="ECO:0000256" key="7">
    <source>
        <dbReference type="ARBA" id="ARBA00022618"/>
    </source>
</evidence>
<dbReference type="InterPro" id="IPR013960">
    <property type="entry name" value="DASH_Duo1"/>
</dbReference>
<dbReference type="EMBL" id="JASEJX010000033">
    <property type="protein sequence ID" value="KAK4510263.1"/>
    <property type="molecule type" value="Genomic_DNA"/>
</dbReference>
<dbReference type="PANTHER" id="PTHR28216">
    <property type="entry name" value="DASH COMPLEX SUBUNIT DUO1"/>
    <property type="match status" value="1"/>
</dbReference>
<sequence>MDEDEIDRVEAPLASAPSNRHNRLLGISSRRSTILAIPTNQEEPPTEDPNLTQEENQQLKAEYEAVKSMNRAMESILEDFGEASNKIHQFTDTVNSTNTLLDVWMNILEKTQDIMSVHEDKTWKPNSRKRRAVDELNNGGGRA</sequence>
<evidence type="ECO:0000256" key="3">
    <source>
        <dbReference type="ARBA" id="ARBA00004629"/>
    </source>
</evidence>
<evidence type="ECO:0000256" key="19">
    <source>
        <dbReference type="SAM" id="MobiDB-lite"/>
    </source>
</evidence>
<gene>
    <name evidence="20" type="ORF">ATC70_004693</name>
</gene>
<dbReference type="PANTHER" id="PTHR28216:SF1">
    <property type="entry name" value="DASH COMPLEX SUBUNIT DUO1"/>
    <property type="match status" value="1"/>
</dbReference>
<evidence type="ECO:0000256" key="12">
    <source>
        <dbReference type="ARBA" id="ARBA00023054"/>
    </source>
</evidence>
<protein>
    <recommendedName>
        <fullName evidence="17">DASH complex subunit DUO1</fullName>
    </recommendedName>
    <alternativeName>
        <fullName evidence="18">Outer kinetochore protein DUO1</fullName>
    </alternativeName>
</protein>
<organism evidence="20 21">
    <name type="scientific">Mucor velutinosus</name>
    <dbReference type="NCBI Taxonomy" id="708070"/>
    <lineage>
        <taxon>Eukaryota</taxon>
        <taxon>Fungi</taxon>
        <taxon>Fungi incertae sedis</taxon>
        <taxon>Mucoromycota</taxon>
        <taxon>Mucoromycotina</taxon>
        <taxon>Mucoromycetes</taxon>
        <taxon>Mucorales</taxon>
        <taxon>Mucorineae</taxon>
        <taxon>Mucoraceae</taxon>
        <taxon>Mucor</taxon>
    </lineage>
</organism>
<evidence type="ECO:0000313" key="20">
    <source>
        <dbReference type="EMBL" id="KAK4510263.1"/>
    </source>
</evidence>
<evidence type="ECO:0000256" key="6">
    <source>
        <dbReference type="ARBA" id="ARBA00022490"/>
    </source>
</evidence>
<comment type="subcellular location">
    <subcellularLocation>
        <location evidence="3">Chromosome</location>
        <location evidence="3">Centromere</location>
        <location evidence="3">Kinetochore</location>
    </subcellularLocation>
    <subcellularLocation>
        <location evidence="2">Cytoplasm</location>
        <location evidence="2">Cytoskeleton</location>
        <location evidence="2">Spindle</location>
    </subcellularLocation>
    <subcellularLocation>
        <location evidence="1">Nucleus</location>
    </subcellularLocation>
</comment>
<reference evidence="20 21" key="1">
    <citation type="submission" date="2022-11" db="EMBL/GenBank/DDBJ databases">
        <title>Mucor velutinosus strain NIH1002 WGS.</title>
        <authorList>
            <person name="Subramanian P."/>
            <person name="Mullikin J.C."/>
            <person name="Segre J.A."/>
            <person name="Zelazny A.M."/>
        </authorList>
    </citation>
    <scope>NUCLEOTIDE SEQUENCE [LARGE SCALE GENOMIC DNA]</scope>
    <source>
        <strain evidence="20 21">NIH1002</strain>
    </source>
</reference>
<keyword evidence="12" id="KW-0175">Coiled coil</keyword>
<keyword evidence="14" id="KW-0539">Nucleus</keyword>